<keyword evidence="3" id="KW-0732">Signal</keyword>
<evidence type="ECO:0000313" key="4">
    <source>
        <dbReference type="EMBL" id="ORX65905.1"/>
    </source>
</evidence>
<name>A0A1Y1VY05_9FUNG</name>
<gene>
    <name evidence="4" type="ORF">DL89DRAFT_270466</name>
</gene>
<feature type="signal peptide" evidence="3">
    <location>
        <begin position="1"/>
        <end position="20"/>
    </location>
</feature>
<evidence type="ECO:0000313" key="5">
    <source>
        <dbReference type="Proteomes" id="UP000193922"/>
    </source>
</evidence>
<dbReference type="EMBL" id="MCFD01000019">
    <property type="protein sequence ID" value="ORX65905.1"/>
    <property type="molecule type" value="Genomic_DNA"/>
</dbReference>
<dbReference type="AlphaFoldDB" id="A0A1Y1VY05"/>
<dbReference type="Pfam" id="PF00445">
    <property type="entry name" value="Ribonuclease_T2"/>
    <property type="match status" value="1"/>
</dbReference>
<dbReference type="GeneID" id="63805369"/>
<comment type="caution">
    <text evidence="4">The sequence shown here is derived from an EMBL/GenBank/DDBJ whole genome shotgun (WGS) entry which is preliminary data.</text>
</comment>
<dbReference type="Gene3D" id="3.90.730.10">
    <property type="entry name" value="Ribonuclease T2-like"/>
    <property type="match status" value="1"/>
</dbReference>
<evidence type="ECO:0000256" key="2">
    <source>
        <dbReference type="RuleBase" id="RU004328"/>
    </source>
</evidence>
<proteinExistence type="inferred from homology"/>
<accession>A0A1Y1VY05</accession>
<dbReference type="InterPro" id="IPR036430">
    <property type="entry name" value="RNase_T2-like_sf"/>
</dbReference>
<sequence length="248" mass="27793">MKLLLTTFTACTLLFSPAIAALSGDKCPEDTLSCSANIKEADTCCYEVNGIFALVDFWIKGVGPEDKFSLNEPYPHTCDNTLTGADGCDPSRKVDNVESIISTVNKTLYKDMRTHWSSDGDNEPLWLHIWNVHAICMSTNRPECFSNFSRYQDMVAYFSNALALYKRYNFYAALAKHDIVPDNSKAVDPAKFKNEIKAELGIDAAIRCLHNELVEIRVCFNMLGRDRYVPIDACSDDTCLAPLSYPLK</sequence>
<dbReference type="GO" id="GO:0033897">
    <property type="term" value="F:ribonuclease T2 activity"/>
    <property type="evidence" value="ECO:0007669"/>
    <property type="project" value="InterPro"/>
</dbReference>
<dbReference type="PANTHER" id="PTHR11240:SF22">
    <property type="entry name" value="RIBONUCLEASE T2"/>
    <property type="match status" value="1"/>
</dbReference>
<protein>
    <submittedName>
        <fullName evidence="4">Ribonuclease T2</fullName>
    </submittedName>
</protein>
<dbReference type="GO" id="GO:0006401">
    <property type="term" value="P:RNA catabolic process"/>
    <property type="evidence" value="ECO:0007669"/>
    <property type="project" value="TreeGrafter"/>
</dbReference>
<dbReference type="InterPro" id="IPR001568">
    <property type="entry name" value="RNase_T2-like"/>
</dbReference>
<organism evidence="4 5">
    <name type="scientific">Linderina pennispora</name>
    <dbReference type="NCBI Taxonomy" id="61395"/>
    <lineage>
        <taxon>Eukaryota</taxon>
        <taxon>Fungi</taxon>
        <taxon>Fungi incertae sedis</taxon>
        <taxon>Zoopagomycota</taxon>
        <taxon>Kickxellomycotina</taxon>
        <taxon>Kickxellomycetes</taxon>
        <taxon>Kickxellales</taxon>
        <taxon>Kickxellaceae</taxon>
        <taxon>Linderina</taxon>
    </lineage>
</organism>
<dbReference type="SUPFAM" id="SSF55895">
    <property type="entry name" value="Ribonuclease Rh-like"/>
    <property type="match status" value="1"/>
</dbReference>
<comment type="similarity">
    <text evidence="1 2">Belongs to the RNase T2 family.</text>
</comment>
<dbReference type="PANTHER" id="PTHR11240">
    <property type="entry name" value="RIBONUCLEASE T2"/>
    <property type="match status" value="1"/>
</dbReference>
<feature type="chain" id="PRO_5012982735" evidence="3">
    <location>
        <begin position="21"/>
        <end position="248"/>
    </location>
</feature>
<dbReference type="OrthoDB" id="435754at2759"/>
<dbReference type="RefSeq" id="XP_040739976.1">
    <property type="nucleotide sequence ID" value="XM_040888721.1"/>
</dbReference>
<reference evidence="4 5" key="1">
    <citation type="submission" date="2016-07" db="EMBL/GenBank/DDBJ databases">
        <title>Pervasive Adenine N6-methylation of Active Genes in Fungi.</title>
        <authorList>
            <consortium name="DOE Joint Genome Institute"/>
            <person name="Mondo S.J."/>
            <person name="Dannebaum R.O."/>
            <person name="Kuo R.C."/>
            <person name="Labutti K."/>
            <person name="Haridas S."/>
            <person name="Kuo A."/>
            <person name="Salamov A."/>
            <person name="Ahrendt S.R."/>
            <person name="Lipzen A."/>
            <person name="Sullivan W."/>
            <person name="Andreopoulos W.B."/>
            <person name="Clum A."/>
            <person name="Lindquist E."/>
            <person name="Daum C."/>
            <person name="Ramamoorthy G.K."/>
            <person name="Gryganskyi A."/>
            <person name="Culley D."/>
            <person name="Magnuson J.K."/>
            <person name="James T.Y."/>
            <person name="O'Malley M.A."/>
            <person name="Stajich J.E."/>
            <person name="Spatafora J.W."/>
            <person name="Visel A."/>
            <person name="Grigoriev I.V."/>
        </authorList>
    </citation>
    <scope>NUCLEOTIDE SEQUENCE [LARGE SCALE GENOMIC DNA]</scope>
    <source>
        <strain evidence="4 5">ATCC 12442</strain>
    </source>
</reference>
<evidence type="ECO:0000256" key="3">
    <source>
        <dbReference type="SAM" id="SignalP"/>
    </source>
</evidence>
<dbReference type="GO" id="GO:0005576">
    <property type="term" value="C:extracellular region"/>
    <property type="evidence" value="ECO:0007669"/>
    <property type="project" value="TreeGrafter"/>
</dbReference>
<keyword evidence="5" id="KW-1185">Reference proteome</keyword>
<dbReference type="GO" id="GO:0003723">
    <property type="term" value="F:RNA binding"/>
    <property type="evidence" value="ECO:0007669"/>
    <property type="project" value="InterPro"/>
</dbReference>
<dbReference type="Proteomes" id="UP000193922">
    <property type="component" value="Unassembled WGS sequence"/>
</dbReference>
<evidence type="ECO:0000256" key="1">
    <source>
        <dbReference type="ARBA" id="ARBA00007469"/>
    </source>
</evidence>